<feature type="region of interest" description="Disordered" evidence="1">
    <location>
        <begin position="48"/>
        <end position="72"/>
    </location>
</feature>
<evidence type="ECO:0000313" key="3">
    <source>
        <dbReference type="Proteomes" id="UP000029492"/>
    </source>
</evidence>
<feature type="compositionally biased region" description="Basic and acidic residues" evidence="1">
    <location>
        <begin position="60"/>
        <end position="72"/>
    </location>
</feature>
<accession>A0A089Q0D4</accession>
<organism evidence="2 3">
    <name type="scientific">Methylobacterium oryzae CBMB20</name>
    <dbReference type="NCBI Taxonomy" id="693986"/>
    <lineage>
        <taxon>Bacteria</taxon>
        <taxon>Pseudomonadati</taxon>
        <taxon>Pseudomonadota</taxon>
        <taxon>Alphaproteobacteria</taxon>
        <taxon>Hyphomicrobiales</taxon>
        <taxon>Methylobacteriaceae</taxon>
        <taxon>Methylobacterium</taxon>
    </lineage>
</organism>
<name>A0A089Q0D4_9HYPH</name>
<evidence type="ECO:0000256" key="1">
    <source>
        <dbReference type="SAM" id="MobiDB-lite"/>
    </source>
</evidence>
<dbReference type="eggNOG" id="ENOG5030ZDU">
    <property type="taxonomic scope" value="Bacteria"/>
</dbReference>
<dbReference type="HOGENOM" id="CLU_1967982_0_0_5"/>
<reference evidence="2 3" key="1">
    <citation type="journal article" date="2014" name="PLoS ONE">
        <title>Genome Information of Methylobacterium oryzae, a Plant-Probiotic Methylotroph in the Phyllosphere.</title>
        <authorList>
            <person name="Kwak M.J."/>
            <person name="Jeong H."/>
            <person name="Madhaiyan M."/>
            <person name="Lee Y."/>
            <person name="Sa T.M."/>
            <person name="Oh T.K."/>
            <person name="Kim J.F."/>
        </authorList>
    </citation>
    <scope>NUCLEOTIDE SEQUENCE [LARGE SCALE GENOMIC DNA]</scope>
    <source>
        <strain evidence="2 3">CBMB20</strain>
    </source>
</reference>
<dbReference type="EMBL" id="CP003811">
    <property type="protein sequence ID" value="AIQ88079.1"/>
    <property type="molecule type" value="Genomic_DNA"/>
</dbReference>
<evidence type="ECO:0000313" key="2">
    <source>
        <dbReference type="EMBL" id="AIQ88079.1"/>
    </source>
</evidence>
<dbReference type="KEGG" id="mor:MOC_0324"/>
<dbReference type="STRING" id="693986.MOC_0324"/>
<dbReference type="AlphaFoldDB" id="A0A089Q0D4"/>
<dbReference type="Proteomes" id="UP000029492">
    <property type="component" value="Chromosome"/>
</dbReference>
<sequence>MARTKHYPSDATIADILPDLADAEDYLREVLVTMRLCQKHYGDASVRIGVTGRSPTPSYRIDRPDETARDDGAVEAGRTLFGAYGGRSHDRFTQVNTAETRWSSRALGMAEMLALHDGLRRPRGDAA</sequence>
<keyword evidence="3" id="KW-1185">Reference proteome</keyword>
<proteinExistence type="predicted"/>
<dbReference type="RefSeq" id="WP_043345342.1">
    <property type="nucleotide sequence ID" value="NZ_CP003811.1"/>
</dbReference>
<protein>
    <submittedName>
        <fullName evidence="2">Protein of unassigned function</fullName>
    </submittedName>
</protein>
<gene>
    <name evidence="2" type="ORF">MOC_0324</name>
</gene>